<sequence length="140" mass="15113">MKQNILFLITLFILNSTVTLAADLQTPLDENSALDSATTAPVSHKTVKRPPPLEFPKSFGLASDSVLSKITLKISQVAISGKDTILQIFTHQNMDALKVFVISATLTCLWVTGEIITWTFGALNSLRKAVLAPKSATKTA</sequence>
<dbReference type="KEGG" id="pbal:CPBP_00175"/>
<accession>A0A7L9RS34</accession>
<dbReference type="RefSeq" id="WP_350332176.1">
    <property type="nucleotide sequence ID" value="NZ_CP054719.1"/>
</dbReference>
<feature type="chain" id="PRO_5032689018" evidence="1">
    <location>
        <begin position="22"/>
        <end position="140"/>
    </location>
</feature>
<feature type="signal peptide" evidence="1">
    <location>
        <begin position="1"/>
        <end position="21"/>
    </location>
</feature>
<reference evidence="2 3" key="1">
    <citation type="submission" date="2020-06" db="EMBL/GenBank/DDBJ databases">
        <title>The endosymbiont of the kinetoplastid Bodo saltans is a Paracaedibacter-like alpha-proteobacterium possessing a putative toxin-antitoxin system.</title>
        <authorList>
            <person name="Midha S."/>
            <person name="Rigden D.J."/>
            <person name="Siozios S."/>
            <person name="Hurst G.D.D."/>
            <person name="Jackson A.P."/>
        </authorList>
    </citation>
    <scope>NUCLEOTIDE SEQUENCE [LARGE SCALE GENOMIC DNA]</scope>
    <source>
        <strain evidence="2">Lake Konstanz</strain>
    </source>
</reference>
<dbReference type="AlphaFoldDB" id="A0A7L9RS34"/>
<organism evidence="2 3">
    <name type="scientific">Candidatus Bodocaedibacter vickermanii</name>
    <dbReference type="NCBI Taxonomy" id="2741701"/>
    <lineage>
        <taxon>Bacteria</taxon>
        <taxon>Pseudomonadati</taxon>
        <taxon>Pseudomonadota</taxon>
        <taxon>Alphaproteobacteria</taxon>
        <taxon>Holosporales</taxon>
        <taxon>Candidatus Paracaedibacteraceae</taxon>
        <taxon>Candidatus Bodocaedibacter</taxon>
    </lineage>
</organism>
<protein>
    <submittedName>
        <fullName evidence="2">Uncharacterized protein</fullName>
    </submittedName>
</protein>
<gene>
    <name evidence="2" type="ORF">CPBP_00175</name>
</gene>
<proteinExistence type="predicted"/>
<name>A0A7L9RS34_9PROT</name>
<dbReference type="Proteomes" id="UP000594001">
    <property type="component" value="Chromosome"/>
</dbReference>
<dbReference type="EMBL" id="CP054719">
    <property type="protein sequence ID" value="QOL19423.1"/>
    <property type="molecule type" value="Genomic_DNA"/>
</dbReference>
<evidence type="ECO:0000313" key="3">
    <source>
        <dbReference type="Proteomes" id="UP000594001"/>
    </source>
</evidence>
<evidence type="ECO:0000256" key="1">
    <source>
        <dbReference type="SAM" id="SignalP"/>
    </source>
</evidence>
<keyword evidence="3" id="KW-1185">Reference proteome</keyword>
<keyword evidence="1" id="KW-0732">Signal</keyword>
<evidence type="ECO:0000313" key="2">
    <source>
        <dbReference type="EMBL" id="QOL19423.1"/>
    </source>
</evidence>